<keyword evidence="4" id="KW-0647">Proteasome</keyword>
<dbReference type="PANTHER" id="PTHR12225:SF0">
    <property type="entry name" value="PROTEASOMAL UBIQUITIN RECEPTOR ADRM1"/>
    <property type="match status" value="1"/>
</dbReference>
<dbReference type="InterPro" id="IPR044868">
    <property type="entry name" value="Rpn13/ADRM1_Pru"/>
</dbReference>
<evidence type="ECO:0000256" key="5">
    <source>
        <dbReference type="ARBA" id="ARBA00023242"/>
    </source>
</evidence>
<dbReference type="GO" id="GO:0005634">
    <property type="term" value="C:nucleus"/>
    <property type="evidence" value="ECO:0007669"/>
    <property type="project" value="UniProtKB-SubCell"/>
</dbReference>
<dbReference type="Pfam" id="PF04683">
    <property type="entry name" value="Rpn13_ADRM1_Pru"/>
    <property type="match status" value="1"/>
</dbReference>
<dbReference type="GO" id="GO:0061133">
    <property type="term" value="F:endopeptidase activator activity"/>
    <property type="evidence" value="ECO:0007669"/>
    <property type="project" value="TreeGrafter"/>
</dbReference>
<comment type="subcellular location">
    <subcellularLocation>
        <location evidence="2">Cytoplasm</location>
    </subcellularLocation>
    <subcellularLocation>
        <location evidence="1">Nucleus</location>
    </subcellularLocation>
</comment>
<evidence type="ECO:0000259" key="7">
    <source>
        <dbReference type="PROSITE" id="PS51917"/>
    </source>
</evidence>
<evidence type="ECO:0000256" key="6">
    <source>
        <dbReference type="SAM" id="MobiDB-lite"/>
    </source>
</evidence>
<keyword evidence="5" id="KW-0539">Nucleus</keyword>
<dbReference type="EMBL" id="JAKLMC020000015">
    <property type="protein sequence ID" value="KAK5952453.1"/>
    <property type="molecule type" value="Genomic_DNA"/>
</dbReference>
<evidence type="ECO:0000313" key="8">
    <source>
        <dbReference type="EMBL" id="KAK5952453.1"/>
    </source>
</evidence>
<feature type="region of interest" description="Disordered" evidence="6">
    <location>
        <begin position="140"/>
        <end position="194"/>
    </location>
</feature>
<accession>A0AAN8EUL8</accession>
<sequence>MSIAPVITFKAGLCDLDESTGKVRPQPTPGYVYLYSEEDLMHFCWRPRSASLDNPEIDLIMFPSDGTFIPYQKKQVNGRVFVLKFSSSSQRHLFWLQSKSQSSSGDSSHFSARDLKIGEVVNSLLQGEEVDVQQAVAEMRSGHPPNDDDDATMEDVEGHGSSGAAPGAAGRDIRDEGEDAREGGADGGRASGGAMDAQSIIQNFIRSMPGSAGAQSRQGAQSGQGTQQKLFTTLQDLLTPASTVAWIDTASESTLDEVLQFLPPNLASLARDDDDDGASVTLNLNQKKDLVKRVLRSPQFSQSLASLTFALRDGGLPSIGEALNVPLQNGGYMRRGGVPLGGGEAVEAFLNGVKESVEDGEDDDNMETS</sequence>
<dbReference type="InterPro" id="IPR038633">
    <property type="entry name" value="Rpn13/ADRM1_Pru_sf"/>
</dbReference>
<dbReference type="Gene3D" id="1.10.2020.20">
    <property type="match status" value="1"/>
</dbReference>
<dbReference type="GO" id="GO:0008541">
    <property type="term" value="C:proteasome regulatory particle, lid subcomplex"/>
    <property type="evidence" value="ECO:0007669"/>
    <property type="project" value="TreeGrafter"/>
</dbReference>
<evidence type="ECO:0000313" key="9">
    <source>
        <dbReference type="Proteomes" id="UP001316803"/>
    </source>
</evidence>
<gene>
    <name evidence="8" type="ORF">OHC33_006496</name>
</gene>
<feature type="domain" description="Pru" evidence="7">
    <location>
        <begin position="1"/>
        <end position="128"/>
    </location>
</feature>
<evidence type="ECO:0000256" key="3">
    <source>
        <dbReference type="ARBA" id="ARBA00022490"/>
    </source>
</evidence>
<proteinExistence type="predicted"/>
<dbReference type="GO" id="GO:0070628">
    <property type="term" value="F:proteasome binding"/>
    <property type="evidence" value="ECO:0007669"/>
    <property type="project" value="TreeGrafter"/>
</dbReference>
<keyword evidence="3" id="KW-0963">Cytoplasm</keyword>
<organism evidence="8 9">
    <name type="scientific">Knufia fluminis</name>
    <dbReference type="NCBI Taxonomy" id="191047"/>
    <lineage>
        <taxon>Eukaryota</taxon>
        <taxon>Fungi</taxon>
        <taxon>Dikarya</taxon>
        <taxon>Ascomycota</taxon>
        <taxon>Pezizomycotina</taxon>
        <taxon>Eurotiomycetes</taxon>
        <taxon>Chaetothyriomycetidae</taxon>
        <taxon>Chaetothyriales</taxon>
        <taxon>Trichomeriaceae</taxon>
        <taxon>Knufia</taxon>
    </lineage>
</organism>
<evidence type="ECO:0000256" key="4">
    <source>
        <dbReference type="ARBA" id="ARBA00022942"/>
    </source>
</evidence>
<keyword evidence="9" id="KW-1185">Reference proteome</keyword>
<dbReference type="GO" id="GO:0005737">
    <property type="term" value="C:cytoplasm"/>
    <property type="evidence" value="ECO:0007669"/>
    <property type="project" value="UniProtKB-SubCell"/>
</dbReference>
<dbReference type="InterPro" id="IPR006773">
    <property type="entry name" value="Rpn13/ADRM1"/>
</dbReference>
<name>A0AAN8EUL8_9EURO</name>
<evidence type="ECO:0000256" key="1">
    <source>
        <dbReference type="ARBA" id="ARBA00004123"/>
    </source>
</evidence>
<dbReference type="InterPro" id="IPR038108">
    <property type="entry name" value="RPN13_DEUBAD_sf"/>
</dbReference>
<reference evidence="8 9" key="1">
    <citation type="submission" date="2022-12" db="EMBL/GenBank/DDBJ databases">
        <title>Genomic features and morphological characterization of a novel Knufia sp. strain isolated from spacecraft assembly facility.</title>
        <authorList>
            <person name="Teixeira M."/>
            <person name="Chander A.M."/>
            <person name="Stajich J.E."/>
            <person name="Venkateswaran K."/>
        </authorList>
    </citation>
    <scope>NUCLEOTIDE SEQUENCE [LARGE SCALE GENOMIC DNA]</scope>
    <source>
        <strain evidence="8 9">FJI-L2-BK-P2</strain>
    </source>
</reference>
<dbReference type="PROSITE" id="PS51917">
    <property type="entry name" value="PRU"/>
    <property type="match status" value="1"/>
</dbReference>
<dbReference type="PANTHER" id="PTHR12225">
    <property type="entry name" value="ADHESION REGULATING MOLECULE 1 110 KDA CELL MEMBRANE GLYCOPROTEIN"/>
    <property type="match status" value="1"/>
</dbReference>
<dbReference type="Proteomes" id="UP001316803">
    <property type="component" value="Unassembled WGS sequence"/>
</dbReference>
<evidence type="ECO:0000256" key="2">
    <source>
        <dbReference type="ARBA" id="ARBA00004496"/>
    </source>
</evidence>
<dbReference type="AlphaFoldDB" id="A0AAN8EUL8"/>
<comment type="caution">
    <text evidence="8">The sequence shown here is derived from an EMBL/GenBank/DDBJ whole genome shotgun (WGS) entry which is preliminary data.</text>
</comment>
<protein>
    <recommendedName>
        <fullName evidence="7">Pru domain-containing protein</fullName>
    </recommendedName>
</protein>
<dbReference type="Gene3D" id="2.30.29.70">
    <property type="entry name" value="Proteasomal ubiquitin receptor Rpn13/ADRM1"/>
    <property type="match status" value="1"/>
</dbReference>